<protein>
    <recommendedName>
        <fullName evidence="7">ATP-dependent RNA helicase</fullName>
        <ecNumber evidence="7">3.6.4.13</ecNumber>
    </recommendedName>
</protein>
<feature type="region of interest" description="Disordered" evidence="8">
    <location>
        <begin position="1"/>
        <end position="29"/>
    </location>
</feature>
<dbReference type="EC" id="3.6.4.13" evidence="7"/>
<dbReference type="CDD" id="cd18787">
    <property type="entry name" value="SF2_C_DEAD"/>
    <property type="match status" value="1"/>
</dbReference>
<evidence type="ECO:0000256" key="5">
    <source>
        <dbReference type="ARBA" id="ARBA00022884"/>
    </source>
</evidence>
<keyword evidence="4 7" id="KW-0067">ATP-binding</keyword>
<keyword evidence="2 7" id="KW-0378">Hydrolase</keyword>
<keyword evidence="1 7" id="KW-0547">Nucleotide-binding</keyword>
<dbReference type="EnsemblMetazoa" id="AFAF001082-RA">
    <property type="protein sequence ID" value="AFAF001082-PA"/>
    <property type="gene ID" value="AFAF001082"/>
</dbReference>
<evidence type="ECO:0000259" key="10">
    <source>
        <dbReference type="PROSITE" id="PS51194"/>
    </source>
</evidence>
<dbReference type="SUPFAM" id="SSF52540">
    <property type="entry name" value="P-loop containing nucleoside triphosphate hydrolases"/>
    <property type="match status" value="2"/>
</dbReference>
<dbReference type="GO" id="GO:0003723">
    <property type="term" value="F:RNA binding"/>
    <property type="evidence" value="ECO:0007669"/>
    <property type="project" value="UniProtKB-UniRule"/>
</dbReference>
<evidence type="ECO:0000256" key="2">
    <source>
        <dbReference type="ARBA" id="ARBA00022801"/>
    </source>
</evidence>
<comment type="function">
    <text evidence="7">RNA helicase.</text>
</comment>
<dbReference type="GO" id="GO:0016787">
    <property type="term" value="F:hydrolase activity"/>
    <property type="evidence" value="ECO:0007669"/>
    <property type="project" value="UniProtKB-KW"/>
</dbReference>
<evidence type="ECO:0000256" key="8">
    <source>
        <dbReference type="SAM" id="MobiDB-lite"/>
    </source>
</evidence>
<proteinExistence type="inferred from homology"/>
<dbReference type="VEuPathDB" id="VectorBase:AFAF001082"/>
<evidence type="ECO:0000256" key="6">
    <source>
        <dbReference type="PROSITE-ProRule" id="PRU00552"/>
    </source>
</evidence>
<name>A0A182Q194_9DIPT</name>
<feature type="region of interest" description="Disordered" evidence="8">
    <location>
        <begin position="64"/>
        <end position="280"/>
    </location>
</feature>
<evidence type="ECO:0000256" key="4">
    <source>
        <dbReference type="ARBA" id="ARBA00022840"/>
    </source>
</evidence>
<dbReference type="GO" id="GO:0003724">
    <property type="term" value="F:RNA helicase activity"/>
    <property type="evidence" value="ECO:0007669"/>
    <property type="project" value="UniProtKB-EC"/>
</dbReference>
<dbReference type="PROSITE" id="PS51195">
    <property type="entry name" value="Q_MOTIF"/>
    <property type="match status" value="1"/>
</dbReference>
<dbReference type="InterPro" id="IPR001650">
    <property type="entry name" value="Helicase_C-like"/>
</dbReference>
<evidence type="ECO:0000256" key="3">
    <source>
        <dbReference type="ARBA" id="ARBA00022806"/>
    </source>
</evidence>
<dbReference type="PANTHER" id="PTHR24031">
    <property type="entry name" value="RNA HELICASE"/>
    <property type="match status" value="1"/>
</dbReference>
<evidence type="ECO:0000313" key="12">
    <source>
        <dbReference type="EnsemblMetazoa" id="AFAF001082-PA"/>
    </source>
</evidence>
<comment type="domain">
    <text evidence="7">The Q motif is unique to and characteristic of the DEAD box family of RNA helicases and controls ATP binding and hydrolysis.</text>
</comment>
<feature type="compositionally biased region" description="Acidic residues" evidence="8">
    <location>
        <begin position="129"/>
        <end position="140"/>
    </location>
</feature>
<dbReference type="InterPro" id="IPR011545">
    <property type="entry name" value="DEAD/DEAH_box_helicase_dom"/>
</dbReference>
<feature type="compositionally biased region" description="Basic residues" evidence="8">
    <location>
        <begin position="106"/>
        <end position="123"/>
    </location>
</feature>
<dbReference type="SMART" id="SM00490">
    <property type="entry name" value="HELICc"/>
    <property type="match status" value="1"/>
</dbReference>
<feature type="compositionally biased region" description="Basic and acidic residues" evidence="8">
    <location>
        <begin position="212"/>
        <end position="241"/>
    </location>
</feature>
<dbReference type="PROSITE" id="PS51192">
    <property type="entry name" value="HELICASE_ATP_BIND_1"/>
    <property type="match status" value="1"/>
</dbReference>
<dbReference type="SMART" id="SM00487">
    <property type="entry name" value="DEXDc"/>
    <property type="match status" value="1"/>
</dbReference>
<sequence length="872" mass="99006">MQKQRKFNPKKRPQNAPAGRKGKIAQASWQPVILNGPVIADEGADFGGFIGLEVMENYTNDFVLKEKTPYDRDDYESFGKSKSKRKRLVASESDSDSDSNEDVSSKKKKKTKKKKEKKAKKAKTSAEDSGSEAEEDSDFDDQPKKGKPSKKEATVPEDDTEVESVPTTFSMLLKPPQKSQQKQQKQTDASKEAETTVSPINSDPKPQRKQTKQKDAVRERIKSDTVSDAAPKDGPKEEKSKPKQVSNGLQPKAATNKKQKQSKQNGKAAKEADTQAPESYSSVDYMEWIQLGVSEPIVRAIAEKGFKHPTEIQTKSLPVAIYGRRDLLGAAETGSGKTLAFGIPMLEGIMRMKKASGDRSAPDDDASEHELTPPPEDVEMEEEMEVGDDPRVHRNHIKTDKPLYGLILTPTRELAVQINDHLKAVAKYTDINIATVFGGLATVKQERLLRKCPEIVIATPGRLWELIQSENHHLSKVTDIRFLVIDETDRMLEKGHFEELKQLLEMINANEEGKNRRRNYIFSATLTMDHELPEHLKKNPKKSKQVIKQTPGQRMQNLIEIIGMTNPKVVDLTQDHGTARTLTESRILCQMEHKDFYLYYFLERHPGRTLVFCNSIDCVKRLVSLFGYLNCAPLSLFGSMQQRQRLKNLERFTANPRALLIATDVAARGLDIPNVDHVLHYQVPKTTENYVHRSGRTARASKEGLTVLLIGPAEVKDYVKLNHDLGRTEDLPLYPTSERVMRQVKERVQLARQIERLDLQQRRQGADRSWEDKLAKEFESESDVDSEQEEYRRLEETKRKRQFLAKRTELSQMLAKPIMLGQLEMNYPSLNVALANPGVSGEKNQSAISLVRKAEEERALERKQRRNKKRRN</sequence>
<evidence type="ECO:0000256" key="1">
    <source>
        <dbReference type="ARBA" id="ARBA00022741"/>
    </source>
</evidence>
<evidence type="ECO:0000259" key="11">
    <source>
        <dbReference type="PROSITE" id="PS51195"/>
    </source>
</evidence>
<comment type="catalytic activity">
    <reaction evidence="7">
        <text>ATP + H2O = ADP + phosphate + H(+)</text>
        <dbReference type="Rhea" id="RHEA:13065"/>
        <dbReference type="ChEBI" id="CHEBI:15377"/>
        <dbReference type="ChEBI" id="CHEBI:15378"/>
        <dbReference type="ChEBI" id="CHEBI:30616"/>
        <dbReference type="ChEBI" id="CHEBI:43474"/>
        <dbReference type="ChEBI" id="CHEBI:456216"/>
        <dbReference type="EC" id="3.6.4.13"/>
    </reaction>
</comment>
<reference evidence="13" key="1">
    <citation type="submission" date="2014-01" db="EMBL/GenBank/DDBJ databases">
        <title>The Genome Sequence of Anopheles farauti FAR1 (V2).</title>
        <authorList>
            <consortium name="The Broad Institute Genomics Platform"/>
            <person name="Neafsey D.E."/>
            <person name="Besansky N."/>
            <person name="Howell P."/>
            <person name="Walton C."/>
            <person name="Young S.K."/>
            <person name="Zeng Q."/>
            <person name="Gargeya S."/>
            <person name="Fitzgerald M."/>
            <person name="Haas B."/>
            <person name="Abouelleil A."/>
            <person name="Allen A.W."/>
            <person name="Alvarado L."/>
            <person name="Arachchi H.M."/>
            <person name="Berlin A.M."/>
            <person name="Chapman S.B."/>
            <person name="Gainer-Dewar J."/>
            <person name="Goldberg J."/>
            <person name="Griggs A."/>
            <person name="Gujja S."/>
            <person name="Hansen M."/>
            <person name="Howarth C."/>
            <person name="Imamovic A."/>
            <person name="Ireland A."/>
            <person name="Larimer J."/>
            <person name="McCowan C."/>
            <person name="Murphy C."/>
            <person name="Pearson M."/>
            <person name="Poon T.W."/>
            <person name="Priest M."/>
            <person name="Roberts A."/>
            <person name="Saif S."/>
            <person name="Shea T."/>
            <person name="Sisk P."/>
            <person name="Sykes S."/>
            <person name="Wortman J."/>
            <person name="Nusbaum C."/>
            <person name="Birren B."/>
        </authorList>
    </citation>
    <scope>NUCLEOTIDE SEQUENCE [LARGE SCALE GENOMIC DNA]</scope>
    <source>
        <strain evidence="13">FAR1</strain>
    </source>
</reference>
<dbReference type="Gene3D" id="3.40.50.300">
    <property type="entry name" value="P-loop containing nucleotide triphosphate hydrolases"/>
    <property type="match status" value="2"/>
</dbReference>
<feature type="short sequence motif" description="Q motif" evidence="6">
    <location>
        <begin position="286"/>
        <end position="314"/>
    </location>
</feature>
<organism evidence="12 13">
    <name type="scientific">Anopheles farauti</name>
    <dbReference type="NCBI Taxonomy" id="69004"/>
    <lineage>
        <taxon>Eukaryota</taxon>
        <taxon>Metazoa</taxon>
        <taxon>Ecdysozoa</taxon>
        <taxon>Arthropoda</taxon>
        <taxon>Hexapoda</taxon>
        <taxon>Insecta</taxon>
        <taxon>Pterygota</taxon>
        <taxon>Neoptera</taxon>
        <taxon>Endopterygota</taxon>
        <taxon>Diptera</taxon>
        <taxon>Nematocera</taxon>
        <taxon>Culicoidea</taxon>
        <taxon>Culicidae</taxon>
        <taxon>Anophelinae</taxon>
        <taxon>Anopheles</taxon>
    </lineage>
</organism>
<feature type="compositionally biased region" description="Low complexity" evidence="8">
    <location>
        <begin position="174"/>
        <end position="186"/>
    </location>
</feature>
<feature type="region of interest" description="Disordered" evidence="8">
    <location>
        <begin position="353"/>
        <end position="384"/>
    </location>
</feature>
<dbReference type="InterPro" id="IPR014014">
    <property type="entry name" value="RNA_helicase_DEAD_Q_motif"/>
</dbReference>
<accession>A0A182Q194</accession>
<dbReference type="InterPro" id="IPR027417">
    <property type="entry name" value="P-loop_NTPase"/>
</dbReference>
<feature type="compositionally biased region" description="Basic residues" evidence="8">
    <location>
        <begin position="1"/>
        <end position="13"/>
    </location>
</feature>
<dbReference type="Proteomes" id="UP000075886">
    <property type="component" value="Unassembled WGS sequence"/>
</dbReference>
<keyword evidence="13" id="KW-1185">Reference proteome</keyword>
<keyword evidence="3 7" id="KW-0347">Helicase</keyword>
<dbReference type="AlphaFoldDB" id="A0A182Q194"/>
<dbReference type="GO" id="GO:0005524">
    <property type="term" value="F:ATP binding"/>
    <property type="evidence" value="ECO:0007669"/>
    <property type="project" value="UniProtKB-UniRule"/>
</dbReference>
<dbReference type="Pfam" id="PF00271">
    <property type="entry name" value="Helicase_C"/>
    <property type="match status" value="1"/>
</dbReference>
<dbReference type="STRING" id="69004.A0A182Q194"/>
<feature type="domain" description="Helicase ATP-binding" evidence="9">
    <location>
        <begin position="318"/>
        <end position="544"/>
    </location>
</feature>
<dbReference type="CDD" id="cd17946">
    <property type="entry name" value="DEADc_DDX24"/>
    <property type="match status" value="1"/>
</dbReference>
<feature type="compositionally biased region" description="Basic and acidic residues" evidence="8">
    <location>
        <begin position="64"/>
        <end position="79"/>
    </location>
</feature>
<evidence type="ECO:0000313" key="13">
    <source>
        <dbReference type="Proteomes" id="UP000075886"/>
    </source>
</evidence>
<dbReference type="InterPro" id="IPR014001">
    <property type="entry name" value="Helicase_ATP-bd"/>
</dbReference>
<keyword evidence="5 7" id="KW-0694">RNA-binding</keyword>
<dbReference type="Pfam" id="PF00270">
    <property type="entry name" value="DEAD"/>
    <property type="match status" value="1"/>
</dbReference>
<evidence type="ECO:0000256" key="7">
    <source>
        <dbReference type="RuleBase" id="RU365068"/>
    </source>
</evidence>
<reference evidence="12" key="2">
    <citation type="submission" date="2020-05" db="UniProtKB">
        <authorList>
            <consortium name="EnsemblMetazoa"/>
        </authorList>
    </citation>
    <scope>IDENTIFICATION</scope>
    <source>
        <strain evidence="12">FAR1</strain>
    </source>
</reference>
<dbReference type="PROSITE" id="PS51194">
    <property type="entry name" value="HELICASE_CTER"/>
    <property type="match status" value="1"/>
</dbReference>
<comment type="similarity">
    <text evidence="7">Belongs to the DEAD box helicase family.</text>
</comment>
<feature type="domain" description="DEAD-box RNA helicase Q" evidence="11">
    <location>
        <begin position="286"/>
        <end position="314"/>
    </location>
</feature>
<dbReference type="EMBL" id="AXCN02001819">
    <property type="status" value="NOT_ANNOTATED_CDS"/>
    <property type="molecule type" value="Genomic_DNA"/>
</dbReference>
<feature type="compositionally biased region" description="Basic and acidic residues" evidence="8">
    <location>
        <begin position="141"/>
        <end position="154"/>
    </location>
</feature>
<evidence type="ECO:0000259" key="9">
    <source>
        <dbReference type="PROSITE" id="PS51192"/>
    </source>
</evidence>
<feature type="domain" description="Helicase C-terminal" evidence="10">
    <location>
        <begin position="597"/>
        <end position="765"/>
    </location>
</feature>